<dbReference type="Pfam" id="PF01255">
    <property type="entry name" value="Prenyltransf"/>
    <property type="match status" value="1"/>
</dbReference>
<dbReference type="AlphaFoldDB" id="A0A2G9YKH3"/>
<gene>
    <name evidence="3" type="ORF">COX41_01150</name>
</gene>
<feature type="binding site" evidence="2">
    <location>
        <position position="21"/>
    </location>
    <ligand>
        <name>substrate</name>
    </ligand>
</feature>
<dbReference type="InterPro" id="IPR036424">
    <property type="entry name" value="UPP_synth-like_sf"/>
</dbReference>
<dbReference type="GO" id="GO:0000287">
    <property type="term" value="F:magnesium ion binding"/>
    <property type="evidence" value="ECO:0007669"/>
    <property type="project" value="UniProtKB-UniRule"/>
</dbReference>
<keyword evidence="1 2" id="KW-0808">Transferase</keyword>
<feature type="active site" evidence="2">
    <location>
        <position position="16"/>
    </location>
</feature>
<accession>A0A2G9YKH3</accession>
<feature type="binding site" evidence="2">
    <location>
        <position position="67"/>
    </location>
    <ligand>
        <name>substrate</name>
    </ligand>
</feature>
<feature type="active site" description="Proton acceptor" evidence="2">
    <location>
        <position position="64"/>
    </location>
</feature>
<dbReference type="Gene3D" id="3.40.1180.10">
    <property type="entry name" value="Decaprenyl diphosphate synthase-like"/>
    <property type="match status" value="1"/>
</dbReference>
<evidence type="ECO:0000256" key="1">
    <source>
        <dbReference type="ARBA" id="ARBA00022679"/>
    </source>
</evidence>
<name>A0A2G9YKH3_9BACT</name>
<dbReference type="HAMAP" id="MF_01139">
    <property type="entry name" value="ISPT"/>
    <property type="match status" value="1"/>
</dbReference>
<feature type="binding site" evidence="2">
    <location>
        <position position="29"/>
    </location>
    <ligand>
        <name>substrate</name>
    </ligand>
</feature>
<feature type="binding site" evidence="2">
    <location>
        <begin position="61"/>
        <end position="63"/>
    </location>
    <ligand>
        <name>substrate</name>
    </ligand>
</feature>
<dbReference type="PANTHER" id="PTHR10291:SF0">
    <property type="entry name" value="DEHYDRODOLICHYL DIPHOSPHATE SYNTHASE 2"/>
    <property type="match status" value="1"/>
</dbReference>
<feature type="binding site" evidence="2">
    <location>
        <begin position="17"/>
        <end position="20"/>
    </location>
    <ligand>
        <name>substrate</name>
    </ligand>
</feature>
<keyword evidence="2" id="KW-0479">Metal-binding</keyword>
<keyword evidence="2" id="KW-0460">Magnesium</keyword>
<dbReference type="GO" id="GO:0016094">
    <property type="term" value="P:polyprenol biosynthetic process"/>
    <property type="evidence" value="ECO:0007669"/>
    <property type="project" value="TreeGrafter"/>
</dbReference>
<protein>
    <recommendedName>
        <fullName evidence="2">Isoprenyl transferase</fullName>
        <ecNumber evidence="2">2.5.1.-</ecNumber>
    </recommendedName>
</protein>
<reference evidence="3 4" key="1">
    <citation type="submission" date="2017-09" db="EMBL/GenBank/DDBJ databases">
        <title>Depth-based differentiation of microbial function through sediment-hosted aquifers and enrichment of novel symbionts in the deep terrestrial subsurface.</title>
        <authorList>
            <person name="Probst A.J."/>
            <person name="Ladd B."/>
            <person name="Jarett J.K."/>
            <person name="Geller-Mcgrath D.E."/>
            <person name="Sieber C.M."/>
            <person name="Emerson J.B."/>
            <person name="Anantharaman K."/>
            <person name="Thomas B.C."/>
            <person name="Malmstrom R."/>
            <person name="Stieglmeier M."/>
            <person name="Klingl A."/>
            <person name="Woyke T."/>
            <person name="Ryan C.M."/>
            <person name="Banfield J.F."/>
        </authorList>
    </citation>
    <scope>NUCLEOTIDE SEQUENCE [LARGE SCALE GENOMIC DNA]</scope>
    <source>
        <strain evidence="3">CG23_combo_of_CG06-09_8_20_14_all_41_10</strain>
    </source>
</reference>
<comment type="function">
    <text evidence="2">Catalyzes the condensation of isopentenyl diphosphate (IPP) with allylic pyrophosphates generating different type of terpenoids.</text>
</comment>
<dbReference type="CDD" id="cd00475">
    <property type="entry name" value="Cis_IPPS"/>
    <property type="match status" value="1"/>
</dbReference>
<dbReference type="NCBIfam" id="NF011405">
    <property type="entry name" value="PRK14830.1"/>
    <property type="match status" value="1"/>
</dbReference>
<dbReference type="PROSITE" id="PS01066">
    <property type="entry name" value="UPP_SYNTHASE"/>
    <property type="match status" value="1"/>
</dbReference>
<evidence type="ECO:0000256" key="2">
    <source>
        <dbReference type="HAMAP-Rule" id="MF_01139"/>
    </source>
</evidence>
<dbReference type="GO" id="GO:0045547">
    <property type="term" value="F:ditrans,polycis-polyprenyl diphosphate synthase [(2E,6E)-farnesyl diphosphate specific] activity"/>
    <property type="evidence" value="ECO:0007669"/>
    <property type="project" value="TreeGrafter"/>
</dbReference>
<dbReference type="InterPro" id="IPR018520">
    <property type="entry name" value="UPP_synth-like_CS"/>
</dbReference>
<comment type="similarity">
    <text evidence="2">Belongs to the UPP synthase family.</text>
</comment>
<comment type="caution">
    <text evidence="3">The sequence shown here is derived from an EMBL/GenBank/DDBJ whole genome shotgun (WGS) entry which is preliminary data.</text>
</comment>
<feature type="binding site" evidence="2">
    <location>
        <position position="65"/>
    </location>
    <ligand>
        <name>substrate</name>
    </ligand>
</feature>
<comment type="cofactor">
    <cofactor evidence="2">
        <name>Mg(2+)</name>
        <dbReference type="ChEBI" id="CHEBI:18420"/>
    </cofactor>
    <text evidence="2">Binds 2 magnesium ions per subunit.</text>
</comment>
<dbReference type="PANTHER" id="PTHR10291">
    <property type="entry name" value="DEHYDRODOLICHYL DIPHOSPHATE SYNTHASE FAMILY MEMBER"/>
    <property type="match status" value="1"/>
</dbReference>
<organism evidence="3 4">
    <name type="scientific">Candidatus Sherwoodlollariibacterium unditelluris</name>
    <dbReference type="NCBI Taxonomy" id="1974757"/>
    <lineage>
        <taxon>Bacteria</taxon>
        <taxon>Pseudomonadati</taxon>
        <taxon>Candidatus Omnitrophota</taxon>
        <taxon>Candidatus Sherwoodlollariibacterium</taxon>
    </lineage>
</organism>
<feature type="binding site" evidence="2">
    <location>
        <position position="16"/>
    </location>
    <ligand>
        <name>Mg(2+)</name>
        <dbReference type="ChEBI" id="CHEBI:18420"/>
    </ligand>
</feature>
<feature type="binding site" evidence="2">
    <location>
        <begin position="190"/>
        <end position="192"/>
    </location>
    <ligand>
        <name>substrate</name>
    </ligand>
</feature>
<evidence type="ECO:0000313" key="4">
    <source>
        <dbReference type="Proteomes" id="UP000231292"/>
    </source>
</evidence>
<dbReference type="Proteomes" id="UP000231292">
    <property type="component" value="Unassembled WGS sequence"/>
</dbReference>
<dbReference type="EC" id="2.5.1.-" evidence="2"/>
<dbReference type="FunFam" id="3.40.1180.10:FF:000001">
    <property type="entry name" value="(2E,6E)-farnesyl-diphosphate-specific ditrans,polycis-undecaprenyl-diphosphate synthase"/>
    <property type="match status" value="1"/>
</dbReference>
<dbReference type="InterPro" id="IPR001441">
    <property type="entry name" value="UPP_synth-like"/>
</dbReference>
<feature type="binding site" evidence="2">
    <location>
        <position position="203"/>
    </location>
    <ligand>
        <name>Mg(2+)</name>
        <dbReference type="ChEBI" id="CHEBI:18420"/>
    </ligand>
</feature>
<dbReference type="EMBL" id="PCRK01000023">
    <property type="protein sequence ID" value="PIP19747.1"/>
    <property type="molecule type" value="Genomic_DNA"/>
</dbReference>
<feature type="binding site" evidence="2">
    <location>
        <position position="184"/>
    </location>
    <ligand>
        <name>substrate</name>
    </ligand>
</feature>
<sequence length="236" mass="27107">MIDKNNIPQHVAIIMDGNGRWARKRGLSRTAGHREGVKRVKEIVKAAAEIGIKVVTFFAFSTENWARPKREINMLMRYFGSFLDREVRDMHKNNIRFKVIGKDEPLPLGIQKKIKGAEQKTKDNTGLTVVLALNYGSRQEIVEAAKKFARAALSQELDIDDLDIDKFSGWLYTFGLPDPDLLIRTSGEMRISNFLLWQISYTELYFSKKFWPDFKANDLKAAVGEYQARERRFGGC</sequence>
<dbReference type="SUPFAM" id="SSF64005">
    <property type="entry name" value="Undecaprenyl diphosphate synthase"/>
    <property type="match status" value="1"/>
</dbReference>
<proteinExistence type="inferred from homology"/>
<dbReference type="NCBIfam" id="TIGR00055">
    <property type="entry name" value="uppS"/>
    <property type="match status" value="1"/>
</dbReference>
<evidence type="ECO:0000313" key="3">
    <source>
        <dbReference type="EMBL" id="PIP19747.1"/>
    </source>
</evidence>
<feature type="binding site" evidence="2">
    <location>
        <position position="33"/>
    </location>
    <ligand>
        <name>substrate</name>
    </ligand>
</feature>
<comment type="subunit">
    <text evidence="2">Homodimer.</text>
</comment>